<evidence type="ECO:0008006" key="3">
    <source>
        <dbReference type="Google" id="ProtNLM"/>
    </source>
</evidence>
<organism evidence="1 2">
    <name type="scientific">Candidula unifasciata</name>
    <dbReference type="NCBI Taxonomy" id="100452"/>
    <lineage>
        <taxon>Eukaryota</taxon>
        <taxon>Metazoa</taxon>
        <taxon>Spiralia</taxon>
        <taxon>Lophotrochozoa</taxon>
        <taxon>Mollusca</taxon>
        <taxon>Gastropoda</taxon>
        <taxon>Heterobranchia</taxon>
        <taxon>Euthyneura</taxon>
        <taxon>Panpulmonata</taxon>
        <taxon>Eupulmonata</taxon>
        <taxon>Stylommatophora</taxon>
        <taxon>Helicina</taxon>
        <taxon>Helicoidea</taxon>
        <taxon>Geomitridae</taxon>
        <taxon>Candidula</taxon>
    </lineage>
</organism>
<dbReference type="GO" id="GO:0006644">
    <property type="term" value="P:phospholipid metabolic process"/>
    <property type="evidence" value="ECO:0007669"/>
    <property type="project" value="TreeGrafter"/>
</dbReference>
<dbReference type="Gene3D" id="3.40.50.1110">
    <property type="entry name" value="SGNH hydrolase"/>
    <property type="match status" value="1"/>
</dbReference>
<dbReference type="GO" id="GO:0004622">
    <property type="term" value="F:phosphatidylcholine lysophospholipase activity"/>
    <property type="evidence" value="ECO:0007669"/>
    <property type="project" value="TreeGrafter"/>
</dbReference>
<dbReference type="PANTHER" id="PTHR21325">
    <property type="entry name" value="PHOSPHOLIPASE B, PLB1"/>
    <property type="match status" value="1"/>
</dbReference>
<dbReference type="CDD" id="cd01824">
    <property type="entry name" value="Phospholipase_B_like"/>
    <property type="match status" value="1"/>
</dbReference>
<name>A0A8S3ZDR3_9EUPU</name>
<feature type="non-terminal residue" evidence="1">
    <location>
        <position position="1"/>
    </location>
</feature>
<dbReference type="GO" id="GO:0004623">
    <property type="term" value="F:phospholipase A2 activity"/>
    <property type="evidence" value="ECO:0007669"/>
    <property type="project" value="TreeGrafter"/>
</dbReference>
<dbReference type="Proteomes" id="UP000678393">
    <property type="component" value="Unassembled WGS sequence"/>
</dbReference>
<dbReference type="InterPro" id="IPR038885">
    <property type="entry name" value="PLB1"/>
</dbReference>
<keyword evidence="2" id="KW-1185">Reference proteome</keyword>
<dbReference type="GO" id="GO:0031526">
    <property type="term" value="C:brush border membrane"/>
    <property type="evidence" value="ECO:0007669"/>
    <property type="project" value="TreeGrafter"/>
</dbReference>
<accession>A0A8S3ZDR3</accession>
<proteinExistence type="predicted"/>
<reference evidence="1" key="1">
    <citation type="submission" date="2021-04" db="EMBL/GenBank/DDBJ databases">
        <authorList>
            <consortium name="Molecular Ecology Group"/>
        </authorList>
    </citation>
    <scope>NUCLEOTIDE SEQUENCE</scope>
</reference>
<sequence>YELLSYSDTLAQAEKLVQLMRADTNVDFANSWKLITLFIGANDICDYCKDEKTFSAESYLNNLRLALDYLHQHVPRAFVNLVELLPVESVRNLGDNLLCKTVHSAVCHCVANPSSEEEARRAVRLREEYQKVTQNLVASGRYDTRDDFTVVLQPFYRNSTLPTTSDGQVDLTYFASDCFHYSKKGQQSVAEALWDNMIQPVGCKQTSWKHGYPITCPTEENPYLYTAKNSNSTRTQ</sequence>
<dbReference type="PANTHER" id="PTHR21325:SF31">
    <property type="entry name" value="GH22081P-RELATED"/>
    <property type="match status" value="1"/>
</dbReference>
<dbReference type="AlphaFoldDB" id="A0A8S3ZDR3"/>
<protein>
    <recommendedName>
        <fullName evidence="3">Phospholipase B1, membrane-associated</fullName>
    </recommendedName>
</protein>
<dbReference type="OrthoDB" id="10265800at2759"/>
<dbReference type="EMBL" id="CAJHNH020001961">
    <property type="protein sequence ID" value="CAG5125132.1"/>
    <property type="molecule type" value="Genomic_DNA"/>
</dbReference>
<gene>
    <name evidence="1" type="ORF">CUNI_LOCUS10690</name>
</gene>
<comment type="caution">
    <text evidence="1">The sequence shown here is derived from an EMBL/GenBank/DDBJ whole genome shotgun (WGS) entry which is preliminary data.</text>
</comment>
<dbReference type="Pfam" id="PF00657">
    <property type="entry name" value="Lipase_GDSL"/>
    <property type="match status" value="1"/>
</dbReference>
<dbReference type="InterPro" id="IPR036514">
    <property type="entry name" value="SGNH_hydro_sf"/>
</dbReference>
<dbReference type="InterPro" id="IPR001087">
    <property type="entry name" value="GDSL"/>
</dbReference>
<evidence type="ECO:0000313" key="2">
    <source>
        <dbReference type="Proteomes" id="UP000678393"/>
    </source>
</evidence>
<dbReference type="GO" id="GO:0050253">
    <property type="term" value="F:retinyl-palmitate esterase activity"/>
    <property type="evidence" value="ECO:0007669"/>
    <property type="project" value="TreeGrafter"/>
</dbReference>
<dbReference type="InterPro" id="IPR035547">
    <property type="entry name" value="Phospholipase_B"/>
</dbReference>
<dbReference type="SUPFAM" id="SSF52266">
    <property type="entry name" value="SGNH hydrolase"/>
    <property type="match status" value="1"/>
</dbReference>
<evidence type="ECO:0000313" key="1">
    <source>
        <dbReference type="EMBL" id="CAG5125132.1"/>
    </source>
</evidence>